<sequence>MHTSMLRRPKLRVPVFSQRDGTVRIGWNPEQSYLVTPPPRVAPHVVLDLLRRLDGVHSRAHTIWYAGTVGFSANSMSTLLAELSEVGLLVEGAAAPPDRDGSNTETMTVHVLGRGPLADAVVAGLTPSTNVALRRSALAPAQLIVPENEPGCDIAVLTDDMAPDPRVVTGLVRSRTPHLQVRLRDGVGIVGPLVLPGTTSCLRCADLTRGSLDPRWPHVSAQLLGRVGHASKPTVLATAAVALAQIEAFVDGRHAPLADTTMEIDLRAHLMNRRRWTRHPRCDCAV</sequence>
<reference evidence="1 2" key="1">
    <citation type="submission" date="2024-03" db="EMBL/GenBank/DDBJ databases">
        <title>Natural products discovery in diverse microorganisms through a two-stage MS feature dereplication strategy.</title>
        <authorList>
            <person name="Zhang R."/>
        </authorList>
    </citation>
    <scope>NUCLEOTIDE SEQUENCE [LARGE SCALE GENOMIC DNA]</scope>
    <source>
        <strain evidence="1 2">18930</strain>
    </source>
</reference>
<dbReference type="Gene3D" id="3.40.50.720">
    <property type="entry name" value="NAD(P)-binding Rossmann-like Domain"/>
    <property type="match status" value="1"/>
</dbReference>
<evidence type="ECO:0008006" key="3">
    <source>
        <dbReference type="Google" id="ProtNLM"/>
    </source>
</evidence>
<dbReference type="RefSeq" id="WP_338892956.1">
    <property type="nucleotide sequence ID" value="NZ_CP147846.1"/>
</dbReference>
<dbReference type="Proteomes" id="UP001432000">
    <property type="component" value="Chromosome"/>
</dbReference>
<proteinExistence type="predicted"/>
<evidence type="ECO:0000313" key="2">
    <source>
        <dbReference type="Proteomes" id="UP001432000"/>
    </source>
</evidence>
<protein>
    <recommendedName>
        <fullName evidence="3">Bacteriocin biosynthesis cyclodehydratase domain-containing protein</fullName>
    </recommendedName>
</protein>
<gene>
    <name evidence="1" type="ORF">WDS16_12565</name>
</gene>
<keyword evidence="2" id="KW-1185">Reference proteome</keyword>
<name>A0ABZ2PQ03_9NOCA</name>
<dbReference type="EMBL" id="CP147846">
    <property type="protein sequence ID" value="WXG71236.1"/>
    <property type="molecule type" value="Genomic_DNA"/>
</dbReference>
<organism evidence="1 2">
    <name type="scientific">Rhodococcus sovatensis</name>
    <dbReference type="NCBI Taxonomy" id="1805840"/>
    <lineage>
        <taxon>Bacteria</taxon>
        <taxon>Bacillati</taxon>
        <taxon>Actinomycetota</taxon>
        <taxon>Actinomycetes</taxon>
        <taxon>Mycobacteriales</taxon>
        <taxon>Nocardiaceae</taxon>
        <taxon>Rhodococcus</taxon>
    </lineage>
</organism>
<evidence type="ECO:0000313" key="1">
    <source>
        <dbReference type="EMBL" id="WXG71236.1"/>
    </source>
</evidence>
<accession>A0ABZ2PQ03</accession>